<name>A0A2P2PLD2_RHIMU</name>
<dbReference type="EMBL" id="GGEC01075054">
    <property type="protein sequence ID" value="MBX55538.1"/>
    <property type="molecule type" value="Transcribed_RNA"/>
</dbReference>
<organism evidence="1">
    <name type="scientific">Rhizophora mucronata</name>
    <name type="common">Asiatic mangrove</name>
    <dbReference type="NCBI Taxonomy" id="61149"/>
    <lineage>
        <taxon>Eukaryota</taxon>
        <taxon>Viridiplantae</taxon>
        <taxon>Streptophyta</taxon>
        <taxon>Embryophyta</taxon>
        <taxon>Tracheophyta</taxon>
        <taxon>Spermatophyta</taxon>
        <taxon>Magnoliopsida</taxon>
        <taxon>eudicotyledons</taxon>
        <taxon>Gunneridae</taxon>
        <taxon>Pentapetalae</taxon>
        <taxon>rosids</taxon>
        <taxon>fabids</taxon>
        <taxon>Malpighiales</taxon>
        <taxon>Rhizophoraceae</taxon>
        <taxon>Rhizophora</taxon>
    </lineage>
</organism>
<dbReference type="AlphaFoldDB" id="A0A2P2PLD2"/>
<sequence>MWKPGEVIYITGSRTKILIAPTLWVLHAWPLKNSTFSLLFSSLTFVGESAVGWQSISSILL</sequence>
<accession>A0A2P2PLD2</accession>
<evidence type="ECO:0000313" key="1">
    <source>
        <dbReference type="EMBL" id="MBX55538.1"/>
    </source>
</evidence>
<protein>
    <submittedName>
        <fullName evidence="1">Uncharacterized protein</fullName>
    </submittedName>
</protein>
<proteinExistence type="predicted"/>
<reference evidence="1" key="1">
    <citation type="submission" date="2018-02" db="EMBL/GenBank/DDBJ databases">
        <title>Rhizophora mucronata_Transcriptome.</title>
        <authorList>
            <person name="Meera S.P."/>
            <person name="Sreeshan A."/>
            <person name="Augustine A."/>
        </authorList>
    </citation>
    <scope>NUCLEOTIDE SEQUENCE</scope>
    <source>
        <tissue evidence="1">Leaf</tissue>
    </source>
</reference>